<evidence type="ECO:0000256" key="1">
    <source>
        <dbReference type="ARBA" id="ARBA00000085"/>
    </source>
</evidence>
<dbReference type="SMART" id="SM00388">
    <property type="entry name" value="HisKA"/>
    <property type="match status" value="1"/>
</dbReference>
<comment type="catalytic activity">
    <reaction evidence="1">
        <text>ATP + protein L-histidine = ADP + protein N-phospho-L-histidine.</text>
        <dbReference type="EC" id="2.7.13.3"/>
    </reaction>
</comment>
<dbReference type="InterPro" id="IPR000014">
    <property type="entry name" value="PAS"/>
</dbReference>
<dbReference type="PANTHER" id="PTHR46663:SF3">
    <property type="entry name" value="SLL0267 PROTEIN"/>
    <property type="match status" value="1"/>
</dbReference>
<comment type="caution">
    <text evidence="5">The sequence shown here is derived from an EMBL/GenBank/DDBJ whole genome shotgun (WGS) entry which is preliminary data.</text>
</comment>
<dbReference type="PROSITE" id="PS50112">
    <property type="entry name" value="PAS"/>
    <property type="match status" value="2"/>
</dbReference>
<dbReference type="InterPro" id="IPR036097">
    <property type="entry name" value="HisK_dim/P_sf"/>
</dbReference>
<sequence length="340" mass="39592">MNTSIFPPPDFRSKLIQQLPGVYYMVQYTDHWEVISATEQTSELLGFTPREIYIMSCNFFERVIHPEDFTMVSERKQNSFEEGKLFVLEYRIYDKFKSLKYVRDQYTCFKSSDGTWLMEGYLSEIAQTGIRDRLIQQLRAYRDAVDVNMISSITDTKGKIVYANENFCRISKYTMWELVGKNHRIVNSGHHSSEFFADLWNTISDGKLWQGEILNKAKDGTLYWVDTVIIPIFDESRKIVNYLSLRMPIDDRKDAEAHRKNYVHLLEKIAFIVAHEVRGPLCSILGLVNLLVLPDNTPEQTAMAIGYLKGSADQLNAITQKLSRFVWENEIELKVNAYKE</sequence>
<dbReference type="Pfam" id="PF08447">
    <property type="entry name" value="PAS_3"/>
    <property type="match status" value="1"/>
</dbReference>
<accession>A0ABS1KM01</accession>
<dbReference type="EC" id="2.7.13.3" evidence="2"/>
<dbReference type="InterPro" id="IPR001610">
    <property type="entry name" value="PAC"/>
</dbReference>
<protein>
    <recommendedName>
        <fullName evidence="2">histidine kinase</fullName>
        <ecNumber evidence="2">2.7.13.3</ecNumber>
    </recommendedName>
</protein>
<dbReference type="EMBL" id="JAERRB010000001">
    <property type="protein sequence ID" value="MBL0740490.1"/>
    <property type="molecule type" value="Genomic_DNA"/>
</dbReference>
<dbReference type="Proteomes" id="UP000613030">
    <property type="component" value="Unassembled WGS sequence"/>
</dbReference>
<dbReference type="SMART" id="SM00086">
    <property type="entry name" value="PAC"/>
    <property type="match status" value="1"/>
</dbReference>
<dbReference type="InterPro" id="IPR013655">
    <property type="entry name" value="PAS_fold_3"/>
</dbReference>
<keyword evidence="6" id="KW-1185">Reference proteome</keyword>
<dbReference type="CDD" id="cd00082">
    <property type="entry name" value="HisKA"/>
    <property type="match status" value="1"/>
</dbReference>
<evidence type="ECO:0000259" key="4">
    <source>
        <dbReference type="PROSITE" id="PS50113"/>
    </source>
</evidence>
<dbReference type="RefSeq" id="WP_202007820.1">
    <property type="nucleotide sequence ID" value="NZ_JAERRB010000001.1"/>
</dbReference>
<organism evidence="5 6">
    <name type="scientific">Chryseolinea lacunae</name>
    <dbReference type="NCBI Taxonomy" id="2801331"/>
    <lineage>
        <taxon>Bacteria</taxon>
        <taxon>Pseudomonadati</taxon>
        <taxon>Bacteroidota</taxon>
        <taxon>Cytophagia</taxon>
        <taxon>Cytophagales</taxon>
        <taxon>Fulvivirgaceae</taxon>
        <taxon>Chryseolinea</taxon>
    </lineage>
</organism>
<feature type="domain" description="PAC" evidence="4">
    <location>
        <begin position="207"/>
        <end position="261"/>
    </location>
</feature>
<dbReference type="InterPro" id="IPR052163">
    <property type="entry name" value="DGC-Regulatory_Protein"/>
</dbReference>
<dbReference type="SUPFAM" id="SSF47384">
    <property type="entry name" value="Homodimeric domain of signal transducing histidine kinase"/>
    <property type="match status" value="1"/>
</dbReference>
<dbReference type="Gene3D" id="3.30.450.20">
    <property type="entry name" value="PAS domain"/>
    <property type="match status" value="2"/>
</dbReference>
<dbReference type="InterPro" id="IPR035965">
    <property type="entry name" value="PAS-like_dom_sf"/>
</dbReference>
<dbReference type="InterPro" id="IPR003661">
    <property type="entry name" value="HisK_dim/P_dom"/>
</dbReference>
<feature type="domain" description="PAS" evidence="3">
    <location>
        <begin position="153"/>
        <end position="182"/>
    </location>
</feature>
<gene>
    <name evidence="5" type="ORF">JI741_04635</name>
</gene>
<proteinExistence type="predicted"/>
<dbReference type="CDD" id="cd00130">
    <property type="entry name" value="PAS"/>
    <property type="match status" value="2"/>
</dbReference>
<dbReference type="SMART" id="SM00091">
    <property type="entry name" value="PAS"/>
    <property type="match status" value="2"/>
</dbReference>
<dbReference type="Pfam" id="PF13426">
    <property type="entry name" value="PAS_9"/>
    <property type="match status" value="1"/>
</dbReference>
<evidence type="ECO:0000313" key="5">
    <source>
        <dbReference type="EMBL" id="MBL0740490.1"/>
    </source>
</evidence>
<evidence type="ECO:0000259" key="3">
    <source>
        <dbReference type="PROSITE" id="PS50112"/>
    </source>
</evidence>
<dbReference type="PROSITE" id="PS50113">
    <property type="entry name" value="PAC"/>
    <property type="match status" value="1"/>
</dbReference>
<name>A0ABS1KM01_9BACT</name>
<dbReference type="NCBIfam" id="TIGR00229">
    <property type="entry name" value="sensory_box"/>
    <property type="match status" value="1"/>
</dbReference>
<dbReference type="SUPFAM" id="SSF55785">
    <property type="entry name" value="PYP-like sensor domain (PAS domain)"/>
    <property type="match status" value="2"/>
</dbReference>
<reference evidence="5 6" key="1">
    <citation type="submission" date="2021-01" db="EMBL/GenBank/DDBJ databases">
        <title>Chryseolinea sp. Jin1 Genome sequencing and assembly.</title>
        <authorList>
            <person name="Kim I."/>
        </authorList>
    </citation>
    <scope>NUCLEOTIDE SEQUENCE [LARGE SCALE GENOMIC DNA]</scope>
    <source>
        <strain evidence="5 6">Jin1</strain>
    </source>
</reference>
<feature type="domain" description="PAS" evidence="3">
    <location>
        <begin position="14"/>
        <end position="83"/>
    </location>
</feature>
<evidence type="ECO:0000256" key="2">
    <source>
        <dbReference type="ARBA" id="ARBA00012438"/>
    </source>
</evidence>
<dbReference type="PANTHER" id="PTHR46663">
    <property type="entry name" value="DIGUANYLATE CYCLASE DGCT-RELATED"/>
    <property type="match status" value="1"/>
</dbReference>
<dbReference type="InterPro" id="IPR000700">
    <property type="entry name" value="PAS-assoc_C"/>
</dbReference>
<evidence type="ECO:0000313" key="6">
    <source>
        <dbReference type="Proteomes" id="UP000613030"/>
    </source>
</evidence>